<sequence>MRMLLAIGLVVTLGGMAHSSQEPSRDPNTREFSQDGWTVQMDVSGKGAVLCAWMLYDTVAIIGETCHRNRDEALQTELRNSVSRIETFIMANSREPASREGLDEARRQRRAELDRRLCRQRDAVDMYRAVRDQGPEKLRSDIDDLLSIPREPVMNPCV</sequence>
<protein>
    <submittedName>
        <fullName evidence="1">Uncharacterized protein</fullName>
    </submittedName>
</protein>
<accession>A0AB37E664</accession>
<organism evidence="1 2">
    <name type="scientific">Brevundimonas mediterranea</name>
    <dbReference type="NCBI Taxonomy" id="74329"/>
    <lineage>
        <taxon>Bacteria</taxon>
        <taxon>Pseudomonadati</taxon>
        <taxon>Pseudomonadota</taxon>
        <taxon>Alphaproteobacteria</taxon>
        <taxon>Caulobacterales</taxon>
        <taxon>Caulobacteraceae</taxon>
        <taxon>Brevundimonas</taxon>
    </lineage>
</organism>
<dbReference type="RefSeq" id="WP_156796392.1">
    <property type="nucleotide sequence ID" value="NZ_CP048751.1"/>
</dbReference>
<evidence type="ECO:0000313" key="1">
    <source>
        <dbReference type="EMBL" id="QIH72470.1"/>
    </source>
</evidence>
<reference evidence="1 2" key="1">
    <citation type="submission" date="2020-01" db="EMBL/GenBank/DDBJ databases">
        <authorList>
            <person name="Wang S."/>
        </authorList>
    </citation>
    <scope>NUCLEOTIDE SEQUENCE [LARGE SCALE GENOMIC DNA]</scope>
    <source>
        <strain evidence="1 2">D151-2-6</strain>
    </source>
</reference>
<proteinExistence type="predicted"/>
<dbReference type="Proteomes" id="UP000501325">
    <property type="component" value="Chromosome"/>
</dbReference>
<dbReference type="AlphaFoldDB" id="A0AB37E664"/>
<name>A0AB37E664_9CAUL</name>
<evidence type="ECO:0000313" key="2">
    <source>
        <dbReference type="Proteomes" id="UP000501325"/>
    </source>
</evidence>
<dbReference type="EMBL" id="CP048751">
    <property type="protein sequence ID" value="QIH72470.1"/>
    <property type="molecule type" value="Genomic_DNA"/>
</dbReference>
<gene>
    <name evidence="1" type="ORF">GYM46_05610</name>
</gene>
<dbReference type="KEGG" id="bmed:GYM46_05610"/>